<protein>
    <submittedName>
        <fullName evidence="2">Uncharacterized protein</fullName>
    </submittedName>
</protein>
<dbReference type="EMBL" id="KZ613816">
    <property type="protein sequence ID" value="PMD59416.1"/>
    <property type="molecule type" value="Genomic_DNA"/>
</dbReference>
<proteinExistence type="predicted"/>
<dbReference type="Proteomes" id="UP000235371">
    <property type="component" value="Unassembled WGS sequence"/>
</dbReference>
<evidence type="ECO:0000313" key="3">
    <source>
        <dbReference type="Proteomes" id="UP000235371"/>
    </source>
</evidence>
<feature type="region of interest" description="Disordered" evidence="1">
    <location>
        <begin position="1"/>
        <end position="24"/>
    </location>
</feature>
<keyword evidence="3" id="KW-1185">Reference proteome</keyword>
<accession>A0A2J6T8R9</accession>
<sequence>MAQVPSSGSFAARDRKRPPGGSFPSALLLSRSTTLGGAQSGAKLPAEFPGNFFELQSPWQRRIEKTWSSHKRCGTFFLFEGWLCLAPRLSVGKFGEVGGSEATPNYYD</sequence>
<dbReference type="AlphaFoldDB" id="A0A2J6T8R9"/>
<reference evidence="2 3" key="1">
    <citation type="submission" date="2016-04" db="EMBL/GenBank/DDBJ databases">
        <title>A degradative enzymes factory behind the ericoid mycorrhizal symbiosis.</title>
        <authorList>
            <consortium name="DOE Joint Genome Institute"/>
            <person name="Martino E."/>
            <person name="Morin E."/>
            <person name="Grelet G."/>
            <person name="Kuo A."/>
            <person name="Kohler A."/>
            <person name="Daghino S."/>
            <person name="Barry K."/>
            <person name="Choi C."/>
            <person name="Cichocki N."/>
            <person name="Clum A."/>
            <person name="Copeland A."/>
            <person name="Hainaut M."/>
            <person name="Haridas S."/>
            <person name="Labutti K."/>
            <person name="Lindquist E."/>
            <person name="Lipzen A."/>
            <person name="Khouja H.-R."/>
            <person name="Murat C."/>
            <person name="Ohm R."/>
            <person name="Olson A."/>
            <person name="Spatafora J."/>
            <person name="Veneault-Fourrey C."/>
            <person name="Henrissat B."/>
            <person name="Grigoriev I."/>
            <person name="Martin F."/>
            <person name="Perotto S."/>
        </authorList>
    </citation>
    <scope>NUCLEOTIDE SEQUENCE [LARGE SCALE GENOMIC DNA]</scope>
    <source>
        <strain evidence="2 3">E</strain>
    </source>
</reference>
<organism evidence="2 3">
    <name type="scientific">Hyaloscypha bicolor E</name>
    <dbReference type="NCBI Taxonomy" id="1095630"/>
    <lineage>
        <taxon>Eukaryota</taxon>
        <taxon>Fungi</taxon>
        <taxon>Dikarya</taxon>
        <taxon>Ascomycota</taxon>
        <taxon>Pezizomycotina</taxon>
        <taxon>Leotiomycetes</taxon>
        <taxon>Helotiales</taxon>
        <taxon>Hyaloscyphaceae</taxon>
        <taxon>Hyaloscypha</taxon>
        <taxon>Hyaloscypha bicolor</taxon>
    </lineage>
</organism>
<dbReference type="InParanoid" id="A0A2J6T8R9"/>
<dbReference type="RefSeq" id="XP_024736320.1">
    <property type="nucleotide sequence ID" value="XM_024883167.1"/>
</dbReference>
<name>A0A2J6T8R9_9HELO</name>
<dbReference type="GeneID" id="36591244"/>
<evidence type="ECO:0000256" key="1">
    <source>
        <dbReference type="SAM" id="MobiDB-lite"/>
    </source>
</evidence>
<gene>
    <name evidence="2" type="ORF">K444DRAFT_630197</name>
</gene>
<evidence type="ECO:0000313" key="2">
    <source>
        <dbReference type="EMBL" id="PMD59416.1"/>
    </source>
</evidence>